<gene>
    <name evidence="2" type="ORF">LPB303_16970</name>
</gene>
<evidence type="ECO:0000313" key="3">
    <source>
        <dbReference type="Proteomes" id="UP000076923"/>
    </source>
</evidence>
<sequence length="192" mass="22361">MKKFKYLLLVFVVLFSMNTQAQNETKIDDAKLNDFIKKLCLSGLAFRTSDSRQAGQDIEELILNFLGLTKEDPNYKEKLTKFWNENNHKFICHEEGTTKFTRTPQHFLKRIVDLGMHKSVLGDFLLSNPYKYPINVNTVEIYNGKEETLLDYLDAIISNPDNKEKYNIPEIKSLRRLLLMGYNAKTASELKK</sequence>
<accession>A0A176SW50</accession>
<evidence type="ECO:0000256" key="1">
    <source>
        <dbReference type="SAM" id="SignalP"/>
    </source>
</evidence>
<name>A0A176SW50_9FLAO</name>
<feature type="chain" id="PRO_5008049630" evidence="1">
    <location>
        <begin position="22"/>
        <end position="192"/>
    </location>
</feature>
<organism evidence="2 3">
    <name type="scientific">Polaribacter atrinae</name>
    <dbReference type="NCBI Taxonomy" id="1333662"/>
    <lineage>
        <taxon>Bacteria</taxon>
        <taxon>Pseudomonadati</taxon>
        <taxon>Bacteroidota</taxon>
        <taxon>Flavobacteriia</taxon>
        <taxon>Flavobacteriales</taxon>
        <taxon>Flavobacteriaceae</taxon>
    </lineage>
</organism>
<proteinExistence type="predicted"/>
<comment type="caution">
    <text evidence="2">The sequence shown here is derived from an EMBL/GenBank/DDBJ whole genome shotgun (WGS) entry which is preliminary data.</text>
</comment>
<dbReference type="RefSeq" id="WP_068453087.1">
    <property type="nucleotide sequence ID" value="NZ_CP150660.1"/>
</dbReference>
<dbReference type="Proteomes" id="UP000076923">
    <property type="component" value="Unassembled WGS sequence"/>
</dbReference>
<dbReference type="EMBL" id="LVWE01000097">
    <property type="protein sequence ID" value="OAD39924.1"/>
    <property type="molecule type" value="Genomic_DNA"/>
</dbReference>
<dbReference type="AlphaFoldDB" id="A0A176SW50"/>
<keyword evidence="3" id="KW-1185">Reference proteome</keyword>
<evidence type="ECO:0000313" key="2">
    <source>
        <dbReference type="EMBL" id="OAD39924.1"/>
    </source>
</evidence>
<keyword evidence="1" id="KW-0732">Signal</keyword>
<reference evidence="2 3" key="1">
    <citation type="submission" date="2016-02" db="EMBL/GenBank/DDBJ databases">
        <title>Draft genome sequence of Polaribacter atrinae KACC17473.</title>
        <authorList>
            <person name="Shin S.-K."/>
            <person name="Yi H."/>
        </authorList>
    </citation>
    <scope>NUCLEOTIDE SEQUENCE [LARGE SCALE GENOMIC DNA]</scope>
    <source>
        <strain evidence="2 3">KACC 17473</strain>
    </source>
</reference>
<feature type="signal peptide" evidence="1">
    <location>
        <begin position="1"/>
        <end position="21"/>
    </location>
</feature>
<dbReference type="OrthoDB" id="1447412at2"/>
<protein>
    <submittedName>
        <fullName evidence="2">Uncharacterized protein</fullName>
    </submittedName>
</protein>